<dbReference type="InterPro" id="IPR013120">
    <property type="entry name" value="FAR_NAD-bd"/>
</dbReference>
<evidence type="ECO:0000313" key="2">
    <source>
        <dbReference type="EMBL" id="KON87729.1"/>
    </source>
</evidence>
<dbReference type="GO" id="GO:0035336">
    <property type="term" value="P:long-chain fatty-acyl-CoA metabolic process"/>
    <property type="evidence" value="ECO:0007669"/>
    <property type="project" value="TreeGrafter"/>
</dbReference>
<name>A0A0M0GD05_SPOGL</name>
<dbReference type="EMBL" id="LGUF01000007">
    <property type="protein sequence ID" value="KON87729.1"/>
    <property type="molecule type" value="Genomic_DNA"/>
</dbReference>
<dbReference type="RefSeq" id="WP_053435084.1">
    <property type="nucleotide sequence ID" value="NZ_LGUF01000007.1"/>
</dbReference>
<comment type="caution">
    <text evidence="2">The sequence shown here is derived from an EMBL/GenBank/DDBJ whole genome shotgun (WGS) entry which is preliminary data.</text>
</comment>
<reference evidence="3" key="1">
    <citation type="submission" date="2015-07" db="EMBL/GenBank/DDBJ databases">
        <title>Fjat-10036 dsm4.</title>
        <authorList>
            <person name="Liu B."/>
            <person name="Wang J."/>
            <person name="Zhu Y."/>
            <person name="Liu G."/>
            <person name="Chen Q."/>
            <person name="Chen Z."/>
            <person name="Lan J."/>
            <person name="Che J."/>
            <person name="Ge C."/>
            <person name="Shi H."/>
            <person name="Pan Z."/>
            <person name="Liu X."/>
        </authorList>
    </citation>
    <scope>NUCLEOTIDE SEQUENCE [LARGE SCALE GENOMIC DNA]</scope>
    <source>
        <strain evidence="3">DSM 4</strain>
    </source>
</reference>
<dbReference type="InterPro" id="IPR026055">
    <property type="entry name" value="FAR"/>
</dbReference>
<dbReference type="STRING" id="1459.AF332_13390"/>
<accession>A0A0M0GD05</accession>
<dbReference type="Pfam" id="PF07993">
    <property type="entry name" value="NAD_binding_4"/>
    <property type="match status" value="1"/>
</dbReference>
<evidence type="ECO:0000259" key="1">
    <source>
        <dbReference type="Pfam" id="PF07993"/>
    </source>
</evidence>
<dbReference type="Gene3D" id="3.40.50.720">
    <property type="entry name" value="NAD(P)-binding Rossmann-like Domain"/>
    <property type="match status" value="1"/>
</dbReference>
<dbReference type="Proteomes" id="UP000037109">
    <property type="component" value="Unassembled WGS sequence"/>
</dbReference>
<dbReference type="OrthoDB" id="9807212at2"/>
<dbReference type="GO" id="GO:0080019">
    <property type="term" value="F:alcohol-forming very long-chain fatty acyl-CoA reductase activity"/>
    <property type="evidence" value="ECO:0007669"/>
    <property type="project" value="InterPro"/>
</dbReference>
<dbReference type="PATRIC" id="fig|1459.3.peg.2890"/>
<dbReference type="AlphaFoldDB" id="A0A0M0GD05"/>
<feature type="domain" description="Thioester reductase (TE)" evidence="1">
    <location>
        <begin position="5"/>
        <end position="238"/>
    </location>
</feature>
<organism evidence="2 3">
    <name type="scientific">Sporosarcina globispora</name>
    <name type="common">Bacillus globisporus</name>
    <dbReference type="NCBI Taxonomy" id="1459"/>
    <lineage>
        <taxon>Bacteria</taxon>
        <taxon>Bacillati</taxon>
        <taxon>Bacillota</taxon>
        <taxon>Bacilli</taxon>
        <taxon>Bacillales</taxon>
        <taxon>Caryophanaceae</taxon>
        <taxon>Sporosarcina</taxon>
    </lineage>
</organism>
<dbReference type="PANTHER" id="PTHR11011:SF45">
    <property type="entry name" value="FATTY ACYL-COA REDUCTASE CG8306-RELATED"/>
    <property type="match status" value="1"/>
</dbReference>
<dbReference type="PANTHER" id="PTHR11011">
    <property type="entry name" value="MALE STERILITY PROTEIN 2-RELATED"/>
    <property type="match status" value="1"/>
</dbReference>
<keyword evidence="3" id="KW-1185">Reference proteome</keyword>
<dbReference type="InterPro" id="IPR036291">
    <property type="entry name" value="NAD(P)-bd_dom_sf"/>
</dbReference>
<protein>
    <submittedName>
        <fullName evidence="2">Short-chain dehydrogenase</fullName>
    </submittedName>
</protein>
<dbReference type="SUPFAM" id="SSF51735">
    <property type="entry name" value="NAD(P)-binding Rossmann-fold domains"/>
    <property type="match status" value="1"/>
</dbReference>
<sequence>MNILITGANGFLGKKLSVKLLEQGHNLYLLVRNRKRLDSFMAKEGDAYSSQIHILEGDVTEEHLGLNRQLVNSLKGKIDAVYHSAALLSFDEKDRDRTYKVNVGGTENVLNLALEISCQKVLYISTAYTVGKETVGAETLYSSDRCFVNPYEASKCEAEHLVYKFRNNLDIVILRPGIIIGDSRTGVADTNFGLYGFLKGIKILKKRAMRRQDAQSCTIFLDPEVAQNFVPVNYVIDVLDAALVHGKNGSIFNITNPNPPLQSEVYAIVKEVLDFPQLKMYPPSLNAEMTNEEKAFHDSMSIFHSYFQRTIDFPSDNTAKMLAAAGVPMLQMDREALKRIIAGYLLDKASITS</sequence>
<evidence type="ECO:0000313" key="3">
    <source>
        <dbReference type="Proteomes" id="UP000037109"/>
    </source>
</evidence>
<gene>
    <name evidence="2" type="ORF">AF332_13390</name>
</gene>
<proteinExistence type="predicted"/>